<feature type="domain" description="Isochorismatase-like" evidence="2">
    <location>
        <begin position="34"/>
        <end position="210"/>
    </location>
</feature>
<dbReference type="RefSeq" id="WP_303546522.1">
    <property type="nucleotide sequence ID" value="NZ_JAUOTP010000012.1"/>
</dbReference>
<accession>A0ABT8YEI3</accession>
<name>A0ABT8YEI3_9SPHN</name>
<gene>
    <name evidence="3" type="ORF">Q4F19_20245</name>
</gene>
<dbReference type="PANTHER" id="PTHR43540:SF6">
    <property type="entry name" value="ISOCHORISMATASE-LIKE DOMAIN-CONTAINING PROTEIN"/>
    <property type="match status" value="1"/>
</dbReference>
<organism evidence="3 4">
    <name type="scientific">Sphingomonas natans</name>
    <dbReference type="NCBI Taxonomy" id="3063330"/>
    <lineage>
        <taxon>Bacteria</taxon>
        <taxon>Pseudomonadati</taxon>
        <taxon>Pseudomonadota</taxon>
        <taxon>Alphaproteobacteria</taxon>
        <taxon>Sphingomonadales</taxon>
        <taxon>Sphingomonadaceae</taxon>
        <taxon>Sphingomonas</taxon>
    </lineage>
</organism>
<dbReference type="CDD" id="cd00431">
    <property type="entry name" value="cysteine_hydrolases"/>
    <property type="match status" value="1"/>
</dbReference>
<proteinExistence type="predicted"/>
<dbReference type="InterPro" id="IPR036380">
    <property type="entry name" value="Isochorismatase-like_sf"/>
</dbReference>
<protein>
    <submittedName>
        <fullName evidence="3">Cysteine hydrolase</fullName>
    </submittedName>
</protein>
<dbReference type="GO" id="GO:0016787">
    <property type="term" value="F:hydrolase activity"/>
    <property type="evidence" value="ECO:0007669"/>
    <property type="project" value="UniProtKB-KW"/>
</dbReference>
<evidence type="ECO:0000313" key="4">
    <source>
        <dbReference type="Proteomes" id="UP001169764"/>
    </source>
</evidence>
<dbReference type="EMBL" id="JAUOTP010000012">
    <property type="protein sequence ID" value="MDO6416726.1"/>
    <property type="molecule type" value="Genomic_DNA"/>
</dbReference>
<dbReference type="InterPro" id="IPR000868">
    <property type="entry name" value="Isochorismatase-like_dom"/>
</dbReference>
<evidence type="ECO:0000313" key="3">
    <source>
        <dbReference type="EMBL" id="MDO6416726.1"/>
    </source>
</evidence>
<dbReference type="PANTHER" id="PTHR43540">
    <property type="entry name" value="PEROXYUREIDOACRYLATE/UREIDOACRYLATE AMIDOHYDROLASE-RELATED"/>
    <property type="match status" value="1"/>
</dbReference>
<dbReference type="SUPFAM" id="SSF52499">
    <property type="entry name" value="Isochorismatase-like hydrolases"/>
    <property type="match status" value="1"/>
</dbReference>
<reference evidence="3" key="1">
    <citation type="submission" date="2023-07" db="EMBL/GenBank/DDBJ databases">
        <authorList>
            <person name="Kim M."/>
        </authorList>
    </citation>
    <scope>NUCLEOTIDE SEQUENCE</scope>
    <source>
        <strain evidence="3">BIUV-7</strain>
    </source>
</reference>
<dbReference type="Pfam" id="PF00857">
    <property type="entry name" value="Isochorismatase"/>
    <property type="match status" value="1"/>
</dbReference>
<comment type="caution">
    <text evidence="3">The sequence shown here is derived from an EMBL/GenBank/DDBJ whole genome shotgun (WGS) entry which is preliminary data.</text>
</comment>
<keyword evidence="4" id="KW-1185">Reference proteome</keyword>
<dbReference type="InterPro" id="IPR050272">
    <property type="entry name" value="Isochorismatase-like_hydrls"/>
</dbReference>
<evidence type="ECO:0000259" key="2">
    <source>
        <dbReference type="Pfam" id="PF00857"/>
    </source>
</evidence>
<dbReference type="Gene3D" id="3.40.50.850">
    <property type="entry name" value="Isochorismatase-like"/>
    <property type="match status" value="1"/>
</dbReference>
<keyword evidence="1 3" id="KW-0378">Hydrolase</keyword>
<sequence>MMTHNWSIPEREYARQEQRRGRRHAFSHLAPRSTALVVVDMVPFFAGNKHSADVIENINRIAAPLRDAGGTIAWVIPSSDDPYPDLSNEFYGREAAEAFRVSGGQGPLESRLCPSLERYPSDLFLEKRTASAFFPLHCNLHSQLGSREIKTVIIAGMVSNVCCEGTARDARACGYRVIMAAEANATVSDEVHNSTLFTIYRSFGDVRSTTDIIGLIRAS</sequence>
<dbReference type="Proteomes" id="UP001169764">
    <property type="component" value="Unassembled WGS sequence"/>
</dbReference>
<evidence type="ECO:0000256" key="1">
    <source>
        <dbReference type="ARBA" id="ARBA00022801"/>
    </source>
</evidence>